<evidence type="ECO:0000313" key="5">
    <source>
        <dbReference type="EMBL" id="EHI59244.1"/>
    </source>
</evidence>
<protein>
    <recommendedName>
        <fullName evidence="7">Transcriptional regulator</fullName>
    </recommendedName>
</protein>
<organism evidence="5 6">
    <name type="scientific">Hungatella hathewayi WAL-18680</name>
    <dbReference type="NCBI Taxonomy" id="742737"/>
    <lineage>
        <taxon>Bacteria</taxon>
        <taxon>Bacillati</taxon>
        <taxon>Bacillota</taxon>
        <taxon>Clostridia</taxon>
        <taxon>Lachnospirales</taxon>
        <taxon>Lachnospiraceae</taxon>
        <taxon>Hungatella</taxon>
    </lineage>
</organism>
<proteinExistence type="inferred from homology"/>
<evidence type="ECO:0000256" key="2">
    <source>
        <dbReference type="ARBA" id="ARBA00023015"/>
    </source>
</evidence>
<evidence type="ECO:0000256" key="1">
    <source>
        <dbReference type="ARBA" id="ARBA00011046"/>
    </source>
</evidence>
<evidence type="ECO:0000256" key="3">
    <source>
        <dbReference type="ARBA" id="ARBA00023125"/>
    </source>
</evidence>
<dbReference type="InterPro" id="IPR036388">
    <property type="entry name" value="WH-like_DNA-bd_sf"/>
</dbReference>
<dbReference type="InterPro" id="IPR036390">
    <property type="entry name" value="WH_DNA-bd_sf"/>
</dbReference>
<dbReference type="GO" id="GO:0003677">
    <property type="term" value="F:DNA binding"/>
    <property type="evidence" value="ECO:0007669"/>
    <property type="project" value="UniProtKB-KW"/>
</dbReference>
<name>G5IGY8_9FIRM</name>
<dbReference type="AlphaFoldDB" id="G5IGY8"/>
<evidence type="ECO:0008006" key="7">
    <source>
        <dbReference type="Google" id="ProtNLM"/>
    </source>
</evidence>
<keyword evidence="2" id="KW-0805">Transcription regulation</keyword>
<accession>G5IGY8</accession>
<dbReference type="Proteomes" id="UP000005384">
    <property type="component" value="Unassembled WGS sequence"/>
</dbReference>
<dbReference type="GO" id="GO:0045892">
    <property type="term" value="P:negative regulation of DNA-templated transcription"/>
    <property type="evidence" value="ECO:0007669"/>
    <property type="project" value="InterPro"/>
</dbReference>
<keyword evidence="6" id="KW-1185">Reference proteome</keyword>
<dbReference type="HOGENOM" id="CLU_119090_2_3_9"/>
<keyword evidence="3" id="KW-0238">DNA-binding</keyword>
<dbReference type="SUPFAM" id="SSF46785">
    <property type="entry name" value="Winged helix' DNA-binding domain"/>
    <property type="match status" value="1"/>
</dbReference>
<evidence type="ECO:0000256" key="4">
    <source>
        <dbReference type="ARBA" id="ARBA00023163"/>
    </source>
</evidence>
<dbReference type="OrthoDB" id="9795583at2"/>
<dbReference type="RefSeq" id="WP_006780745.1">
    <property type="nucleotide sequence ID" value="NZ_CP040506.1"/>
</dbReference>
<dbReference type="InterPro" id="IPR005650">
    <property type="entry name" value="BlaI_family"/>
</dbReference>
<reference evidence="5 6" key="1">
    <citation type="submission" date="2011-08" db="EMBL/GenBank/DDBJ databases">
        <title>The Genome Sequence of Clostridium hathewayi WAL-18680.</title>
        <authorList>
            <consortium name="The Broad Institute Genome Sequencing Platform"/>
            <person name="Earl A."/>
            <person name="Ward D."/>
            <person name="Feldgarden M."/>
            <person name="Gevers D."/>
            <person name="Finegold S.M."/>
            <person name="Summanen P.H."/>
            <person name="Molitoris D.R."/>
            <person name="Song M."/>
            <person name="Daigneault M."/>
            <person name="Allen-Vercoe E."/>
            <person name="Young S.K."/>
            <person name="Zeng Q."/>
            <person name="Gargeya S."/>
            <person name="Fitzgerald M."/>
            <person name="Haas B."/>
            <person name="Abouelleil A."/>
            <person name="Alvarado L."/>
            <person name="Arachchi H.M."/>
            <person name="Berlin A."/>
            <person name="Brown A."/>
            <person name="Chapman S.B."/>
            <person name="Chen Z."/>
            <person name="Dunbar C."/>
            <person name="Freedman E."/>
            <person name="Gearin G."/>
            <person name="Gellesch M."/>
            <person name="Goldberg J."/>
            <person name="Griggs A."/>
            <person name="Gujja S."/>
            <person name="Heiman D."/>
            <person name="Howarth C."/>
            <person name="Larson L."/>
            <person name="Lui A."/>
            <person name="MacDonald P.J.P."/>
            <person name="Montmayeur A."/>
            <person name="Murphy C."/>
            <person name="Neiman D."/>
            <person name="Pearson M."/>
            <person name="Priest M."/>
            <person name="Roberts A."/>
            <person name="Saif S."/>
            <person name="Shea T."/>
            <person name="Shenoy N."/>
            <person name="Sisk P."/>
            <person name="Stolte C."/>
            <person name="Sykes S."/>
            <person name="Wortman J."/>
            <person name="Nusbaum C."/>
            <person name="Birren B."/>
        </authorList>
    </citation>
    <scope>NUCLEOTIDE SEQUENCE [LARGE SCALE GENOMIC DNA]</scope>
    <source>
        <strain evidence="5 6">WAL-18680</strain>
    </source>
</reference>
<dbReference type="EMBL" id="ADLN01000069">
    <property type="protein sequence ID" value="EHI59244.1"/>
    <property type="molecule type" value="Genomic_DNA"/>
</dbReference>
<sequence length="123" mass="14719">MERFYELTDTELELMEIFWSTEEQLSFKELMKYSNEVLKKDWKKQTLSTYLKHLQNEGMIGVYKRNSKYYSYYSLVTKDEFLQEWTKKIVNQSFGNSLSNFVAAFTGGNRLSKEEAAELKKYL</sequence>
<gene>
    <name evidence="5" type="ORF">HMPREF9473_02766</name>
</gene>
<dbReference type="PIRSF" id="PIRSF019455">
    <property type="entry name" value="CopR_AtkY"/>
    <property type="match status" value="1"/>
</dbReference>
<comment type="similarity">
    <text evidence="1">Belongs to the BlaI transcriptional regulatory family.</text>
</comment>
<dbReference type="PATRIC" id="fig|742737.3.peg.2774"/>
<evidence type="ECO:0000313" key="6">
    <source>
        <dbReference type="Proteomes" id="UP000005384"/>
    </source>
</evidence>
<dbReference type="Gene3D" id="1.10.10.10">
    <property type="entry name" value="Winged helix-like DNA-binding domain superfamily/Winged helix DNA-binding domain"/>
    <property type="match status" value="1"/>
</dbReference>
<keyword evidence="4" id="KW-0804">Transcription</keyword>
<dbReference type="Gene3D" id="1.10.4040.10">
    <property type="entry name" value="Penicillinase repressor domain"/>
    <property type="match status" value="1"/>
</dbReference>
<comment type="caution">
    <text evidence="5">The sequence shown here is derived from an EMBL/GenBank/DDBJ whole genome shotgun (WGS) entry which is preliminary data.</text>
</comment>
<dbReference type="Pfam" id="PF03965">
    <property type="entry name" value="Penicillinase_R"/>
    <property type="match status" value="1"/>
</dbReference>